<gene>
    <name evidence="1" type="ORF">MDCFG202_LOCUS228573</name>
</gene>
<name>A0A2H3HGK1_GIBZA</name>
<evidence type="ECO:0000313" key="2">
    <source>
        <dbReference type="Proteomes" id="UP000746612"/>
    </source>
</evidence>
<organism evidence="1 2">
    <name type="scientific">Gibberella zeae</name>
    <name type="common">Wheat head blight fungus</name>
    <name type="synonym">Fusarium graminearum</name>
    <dbReference type="NCBI Taxonomy" id="5518"/>
    <lineage>
        <taxon>Eukaryota</taxon>
        <taxon>Fungi</taxon>
        <taxon>Dikarya</taxon>
        <taxon>Ascomycota</taxon>
        <taxon>Pezizomycotina</taxon>
        <taxon>Sordariomycetes</taxon>
        <taxon>Hypocreomycetidae</taxon>
        <taxon>Hypocreales</taxon>
        <taxon>Nectriaceae</taxon>
        <taxon>Fusarium</taxon>
    </lineage>
</organism>
<reference evidence="1" key="1">
    <citation type="submission" date="2021-03" db="EMBL/GenBank/DDBJ databases">
        <authorList>
            <person name="Alouane T."/>
            <person name="Langin T."/>
            <person name="Bonhomme L."/>
        </authorList>
    </citation>
    <scope>NUCLEOTIDE SEQUENCE</scope>
    <source>
        <strain evidence="1">MDC_Fg202</strain>
    </source>
</reference>
<dbReference type="Proteomes" id="UP000746612">
    <property type="component" value="Unassembled WGS sequence"/>
</dbReference>
<sequence length="83" mass="8887">MVRLSLFAVLVTAITSATAFSSTQACQCLFQDGSHCCVTLKTEDCQAECMGVGRNGVKCNANGKYSDVSWFTGVGRTKCDSYN</sequence>
<comment type="caution">
    <text evidence="1">The sequence shown here is derived from an EMBL/GenBank/DDBJ whole genome shotgun (WGS) entry which is preliminary data.</text>
</comment>
<dbReference type="EMBL" id="CAJPIJ010000127">
    <property type="protein sequence ID" value="CAG1982623.1"/>
    <property type="molecule type" value="Genomic_DNA"/>
</dbReference>
<proteinExistence type="predicted"/>
<accession>A0A2H3HGK1</accession>
<dbReference type="PROSITE" id="PS51257">
    <property type="entry name" value="PROKAR_LIPOPROTEIN"/>
    <property type="match status" value="1"/>
</dbReference>
<evidence type="ECO:0000313" key="1">
    <source>
        <dbReference type="EMBL" id="CAG1982623.1"/>
    </source>
</evidence>
<dbReference type="OrthoDB" id="2818448at2759"/>
<dbReference type="AlphaFoldDB" id="A0A2H3HGK1"/>
<protein>
    <submittedName>
        <fullName evidence="1">Uncharacterized protein</fullName>
    </submittedName>
</protein>